<keyword evidence="3" id="KW-1185">Reference proteome</keyword>
<dbReference type="KEGG" id="eus:EUTSA_v10023337mg"/>
<dbReference type="OMA" id="IMFGTPN"/>
<dbReference type="Proteomes" id="UP000030689">
    <property type="component" value="Unassembled WGS sequence"/>
</dbReference>
<dbReference type="AlphaFoldDB" id="V4KGS8"/>
<feature type="region of interest" description="Disordered" evidence="1">
    <location>
        <begin position="62"/>
        <end position="118"/>
    </location>
</feature>
<sequence length="650" mass="66948">MRIDCSKPEECGCVFVTCYHCRTSGILNTQESEPSNVIASSVATTMPASSRPVQALGHDSAAIGSTTSTSSPVRCSSPIRSGTLTPLAPPDITPVSSEPAQSLAPNNLGSGSSAAPTSSTFVRPIQAHGFGSCASAAPTSSTASPGQISSPTSFAFAPSATSFSSAPAQASGPTIFGGLMQPRFGFGASAAPKPSTTSSTSSPVQNFSPTMFQFHPAVTSVSSAFAGPTSPINGSMQTPVQASAANTSTSFSYGDFGKTASSSLSQFRNSVDLARPVVGFSSAVNTSTTTSVFGAPRVSVSSMFGPTQDFAKTSFASPSVIRNGFDFARADVGFPPAINTSTTTTVFGSPPPASVSSLFGPTQDFAKTSSVWPSNTSPKNPFSSSFPGFGVDYFPGSPFNHFGSNPPTTEQGSRFPRYAPTPVDCDFRGHRNMITSIAASSSYQHKSHEELRWEDYKHGDKGGIGFFPPAHVSPGSRPNAFFSPSPSIFAPRIIPDHRHRTTTVTTEGNMKNSGFGFPAAGGTTSSSSSSTFPVSAPIKSVERPHETVAVSSPASGCTACGPKSSSSASGYSGFNVATTPPSAAISLPGLFFSTAGFYPMMFGTTNLEAQGTTTNPALQAYPMMFGTNLAAQAYPVHGLILLPFAAMNLQ</sequence>
<dbReference type="EMBL" id="KI517881">
    <property type="protein sequence ID" value="ESQ29022.1"/>
    <property type="molecule type" value="Genomic_DNA"/>
</dbReference>
<dbReference type="STRING" id="72664.V4KGS8"/>
<name>V4KGS8_EUTSA</name>
<organism evidence="2 3">
    <name type="scientific">Eutrema salsugineum</name>
    <name type="common">Saltwater cress</name>
    <name type="synonym">Sisymbrium salsugineum</name>
    <dbReference type="NCBI Taxonomy" id="72664"/>
    <lineage>
        <taxon>Eukaryota</taxon>
        <taxon>Viridiplantae</taxon>
        <taxon>Streptophyta</taxon>
        <taxon>Embryophyta</taxon>
        <taxon>Tracheophyta</taxon>
        <taxon>Spermatophyta</taxon>
        <taxon>Magnoliopsida</taxon>
        <taxon>eudicotyledons</taxon>
        <taxon>Gunneridae</taxon>
        <taxon>Pentapetalae</taxon>
        <taxon>rosids</taxon>
        <taxon>malvids</taxon>
        <taxon>Brassicales</taxon>
        <taxon>Brassicaceae</taxon>
        <taxon>Eutremeae</taxon>
        <taxon>Eutrema</taxon>
    </lineage>
</organism>
<gene>
    <name evidence="2" type="ORF">EUTSA_v10023337mg</name>
</gene>
<feature type="compositionally biased region" description="Low complexity" evidence="1">
    <location>
        <begin position="109"/>
        <end position="118"/>
    </location>
</feature>
<accession>V4KGS8</accession>
<proteinExistence type="predicted"/>
<dbReference type="Gene3D" id="1.10.10.2360">
    <property type="match status" value="1"/>
</dbReference>
<protein>
    <submittedName>
        <fullName evidence="2">Uncharacterized protein</fullName>
    </submittedName>
</protein>
<evidence type="ECO:0000313" key="2">
    <source>
        <dbReference type="EMBL" id="ESQ29022.1"/>
    </source>
</evidence>
<evidence type="ECO:0000256" key="1">
    <source>
        <dbReference type="SAM" id="MobiDB-lite"/>
    </source>
</evidence>
<evidence type="ECO:0000313" key="3">
    <source>
        <dbReference type="Proteomes" id="UP000030689"/>
    </source>
</evidence>
<dbReference type="OrthoDB" id="1109939at2759"/>
<feature type="compositionally biased region" description="Polar residues" evidence="1">
    <location>
        <begin position="94"/>
        <end position="108"/>
    </location>
</feature>
<reference evidence="2 3" key="1">
    <citation type="journal article" date="2013" name="Front. Plant Sci.">
        <title>The Reference Genome of the Halophytic Plant Eutrema salsugineum.</title>
        <authorList>
            <person name="Yang R."/>
            <person name="Jarvis D.E."/>
            <person name="Chen H."/>
            <person name="Beilstein M.A."/>
            <person name="Grimwood J."/>
            <person name="Jenkins J."/>
            <person name="Shu S."/>
            <person name="Prochnik S."/>
            <person name="Xin M."/>
            <person name="Ma C."/>
            <person name="Schmutz J."/>
            <person name="Wing R.A."/>
            <person name="Mitchell-Olds T."/>
            <person name="Schumaker K.S."/>
            <person name="Wang X."/>
        </authorList>
    </citation>
    <scope>NUCLEOTIDE SEQUENCE [LARGE SCALE GENOMIC DNA]</scope>
</reference>
<feature type="compositionally biased region" description="Polar residues" evidence="1">
    <location>
        <begin position="72"/>
        <end position="84"/>
    </location>
</feature>
<dbReference type="Gramene" id="ESQ29022">
    <property type="protein sequence ID" value="ESQ29022"/>
    <property type="gene ID" value="EUTSA_v10023337mg"/>
</dbReference>